<evidence type="ECO:0000256" key="4">
    <source>
        <dbReference type="ARBA" id="ARBA00022475"/>
    </source>
</evidence>
<keyword evidence="6 8" id="KW-1133">Transmembrane helix</keyword>
<feature type="transmembrane region" description="Helical" evidence="8">
    <location>
        <begin position="235"/>
        <end position="252"/>
    </location>
</feature>
<evidence type="ECO:0000256" key="5">
    <source>
        <dbReference type="ARBA" id="ARBA00022692"/>
    </source>
</evidence>
<dbReference type="OrthoDB" id="9800873at2"/>
<evidence type="ECO:0000256" key="2">
    <source>
        <dbReference type="ARBA" id="ARBA00009142"/>
    </source>
</evidence>
<organism evidence="9 10">
    <name type="scientific">Palleronia marisminoris</name>
    <dbReference type="NCBI Taxonomy" id="315423"/>
    <lineage>
        <taxon>Bacteria</taxon>
        <taxon>Pseudomonadati</taxon>
        <taxon>Pseudomonadota</taxon>
        <taxon>Alphaproteobacteria</taxon>
        <taxon>Rhodobacterales</taxon>
        <taxon>Roseobacteraceae</taxon>
        <taxon>Palleronia</taxon>
    </lineage>
</organism>
<feature type="transmembrane region" description="Helical" evidence="8">
    <location>
        <begin position="203"/>
        <end position="223"/>
    </location>
</feature>
<evidence type="ECO:0000313" key="9">
    <source>
        <dbReference type="EMBL" id="SLN56065.1"/>
    </source>
</evidence>
<keyword evidence="3" id="KW-0813">Transport</keyword>
<proteinExistence type="inferred from homology"/>
<keyword evidence="10" id="KW-1185">Reference proteome</keyword>
<feature type="transmembrane region" description="Helical" evidence="8">
    <location>
        <begin position="105"/>
        <end position="127"/>
    </location>
</feature>
<sequence length="254" mass="27126">MLFDLLPPDLLVLAFILTFAAGFVKGAIGFAMPLIMISTLSILIDPRLVVAGIVLPIVVSNALQVARAGRVEARAAVVEFWRYILVVCVMILISAQFLTIVPERAIYVALGVPVAVLSVVQLTGWRFSIPAGRRRAADLGIGMVAGSLGGFAGVWGPPTVLYLLALDTPKHRQMAVQGVVYGLGSIALLAGHLRSGILNAETVWFSLYLLVPAMLGMWTGFRVGDSLDALKFRRATLIVLIVAGLNLIRRGLVG</sequence>
<comment type="subcellular location">
    <subcellularLocation>
        <location evidence="1 8">Cell membrane</location>
        <topology evidence="1 8">Multi-pass membrane protein</topology>
    </subcellularLocation>
</comment>
<feature type="transmembrane region" description="Helical" evidence="8">
    <location>
        <begin position="139"/>
        <end position="166"/>
    </location>
</feature>
<feature type="transmembrane region" description="Helical" evidence="8">
    <location>
        <begin position="12"/>
        <end position="36"/>
    </location>
</feature>
<evidence type="ECO:0000256" key="6">
    <source>
        <dbReference type="ARBA" id="ARBA00022989"/>
    </source>
</evidence>
<feature type="transmembrane region" description="Helical" evidence="8">
    <location>
        <begin position="178"/>
        <end position="197"/>
    </location>
</feature>
<feature type="transmembrane region" description="Helical" evidence="8">
    <location>
        <begin position="80"/>
        <end position="98"/>
    </location>
</feature>
<dbReference type="PANTHER" id="PTHR30269">
    <property type="entry name" value="TRANSMEMBRANE PROTEIN YFCA"/>
    <property type="match status" value="1"/>
</dbReference>
<dbReference type="STRING" id="315423.SAMN04488020_107224"/>
<evidence type="ECO:0000256" key="7">
    <source>
        <dbReference type="ARBA" id="ARBA00023136"/>
    </source>
</evidence>
<evidence type="ECO:0000256" key="3">
    <source>
        <dbReference type="ARBA" id="ARBA00022448"/>
    </source>
</evidence>
<accession>A0A1Y5T5Z9</accession>
<keyword evidence="4 8" id="KW-1003">Cell membrane</keyword>
<evidence type="ECO:0000313" key="10">
    <source>
        <dbReference type="Proteomes" id="UP000193870"/>
    </source>
</evidence>
<dbReference type="Pfam" id="PF01925">
    <property type="entry name" value="TauE"/>
    <property type="match status" value="1"/>
</dbReference>
<dbReference type="InterPro" id="IPR052017">
    <property type="entry name" value="TSUP"/>
</dbReference>
<dbReference type="AlphaFoldDB" id="A0A1Y5T5Z9"/>
<dbReference type="PANTHER" id="PTHR30269:SF32">
    <property type="entry name" value="MEMBRANE TRANSPORTER PROTEIN-RELATED"/>
    <property type="match status" value="1"/>
</dbReference>
<dbReference type="Proteomes" id="UP000193870">
    <property type="component" value="Unassembled WGS sequence"/>
</dbReference>
<comment type="similarity">
    <text evidence="2 8">Belongs to the 4-toluene sulfonate uptake permease (TSUP) (TC 2.A.102) family.</text>
</comment>
<gene>
    <name evidence="9" type="ORF">PAM7066_02698</name>
</gene>
<keyword evidence="7 8" id="KW-0472">Membrane</keyword>
<evidence type="ECO:0000256" key="1">
    <source>
        <dbReference type="ARBA" id="ARBA00004651"/>
    </source>
</evidence>
<dbReference type="InterPro" id="IPR002781">
    <property type="entry name" value="TM_pro_TauE-like"/>
</dbReference>
<reference evidence="9 10" key="1">
    <citation type="submission" date="2017-03" db="EMBL/GenBank/DDBJ databases">
        <authorList>
            <person name="Afonso C.L."/>
            <person name="Miller P.J."/>
            <person name="Scott M.A."/>
            <person name="Spackman E."/>
            <person name="Goraichik I."/>
            <person name="Dimitrov K.M."/>
            <person name="Suarez D.L."/>
            <person name="Swayne D.E."/>
        </authorList>
    </citation>
    <scope>NUCLEOTIDE SEQUENCE [LARGE SCALE GENOMIC DNA]</scope>
    <source>
        <strain evidence="9 10">CECT 7066</strain>
    </source>
</reference>
<keyword evidence="5 8" id="KW-0812">Transmembrane</keyword>
<dbReference type="GO" id="GO:0005886">
    <property type="term" value="C:plasma membrane"/>
    <property type="evidence" value="ECO:0007669"/>
    <property type="project" value="UniProtKB-SubCell"/>
</dbReference>
<dbReference type="RefSeq" id="WP_085854689.1">
    <property type="nucleotide sequence ID" value="NZ_FOPF01000007.1"/>
</dbReference>
<name>A0A1Y5T5Z9_9RHOB</name>
<protein>
    <recommendedName>
        <fullName evidence="8">Probable membrane transporter protein</fullName>
    </recommendedName>
</protein>
<evidence type="ECO:0000256" key="8">
    <source>
        <dbReference type="RuleBase" id="RU363041"/>
    </source>
</evidence>
<dbReference type="EMBL" id="FWFV01000007">
    <property type="protein sequence ID" value="SLN56065.1"/>
    <property type="molecule type" value="Genomic_DNA"/>
</dbReference>
<feature type="transmembrane region" description="Helical" evidence="8">
    <location>
        <begin position="48"/>
        <end position="68"/>
    </location>
</feature>